<feature type="transmembrane region" description="Helical" evidence="6">
    <location>
        <begin position="230"/>
        <end position="248"/>
    </location>
</feature>
<feature type="region of interest" description="Disordered" evidence="5">
    <location>
        <begin position="951"/>
        <end position="978"/>
    </location>
</feature>
<feature type="domain" description="Integral membrane bound transporter" evidence="8">
    <location>
        <begin position="694"/>
        <end position="830"/>
    </location>
</feature>
<evidence type="ECO:0008006" key="11">
    <source>
        <dbReference type="Google" id="ProtNLM"/>
    </source>
</evidence>
<feature type="transmembrane region" description="Helical" evidence="6">
    <location>
        <begin position="699"/>
        <end position="715"/>
    </location>
</feature>
<dbReference type="AlphaFoldDB" id="A0AAE0J0F2"/>
<evidence type="ECO:0000256" key="6">
    <source>
        <dbReference type="SAM" id="Phobius"/>
    </source>
</evidence>
<dbReference type="Proteomes" id="UP001286456">
    <property type="component" value="Unassembled WGS sequence"/>
</dbReference>
<feature type="domain" description="Putative ER transporter 6TM N-terminal" evidence="7">
    <location>
        <begin position="197"/>
        <end position="412"/>
    </location>
</feature>
<dbReference type="PANTHER" id="PTHR37994:SF4">
    <property type="entry name" value="ER TRANSPORTER 6TM N-TERMINAL DOMAIN-CONTAINING PROTEIN-RELATED"/>
    <property type="match status" value="1"/>
</dbReference>
<keyword evidence="3 6" id="KW-1133">Transmembrane helix</keyword>
<keyword evidence="2 6" id="KW-0812">Transmembrane</keyword>
<evidence type="ECO:0000259" key="8">
    <source>
        <dbReference type="Pfam" id="PF13515"/>
    </source>
</evidence>
<reference evidence="9" key="1">
    <citation type="journal article" date="2023" name="Mol. Phylogenet. Evol.">
        <title>Genome-scale phylogeny and comparative genomics of the fungal order Sordariales.</title>
        <authorList>
            <person name="Hensen N."/>
            <person name="Bonometti L."/>
            <person name="Westerberg I."/>
            <person name="Brannstrom I.O."/>
            <person name="Guillou S."/>
            <person name="Cros-Aarteil S."/>
            <person name="Calhoun S."/>
            <person name="Haridas S."/>
            <person name="Kuo A."/>
            <person name="Mondo S."/>
            <person name="Pangilinan J."/>
            <person name="Riley R."/>
            <person name="LaButti K."/>
            <person name="Andreopoulos B."/>
            <person name="Lipzen A."/>
            <person name="Chen C."/>
            <person name="Yan M."/>
            <person name="Daum C."/>
            <person name="Ng V."/>
            <person name="Clum A."/>
            <person name="Steindorff A."/>
            <person name="Ohm R.A."/>
            <person name="Martin F."/>
            <person name="Silar P."/>
            <person name="Natvig D.O."/>
            <person name="Lalanne C."/>
            <person name="Gautier V."/>
            <person name="Ament-Velasquez S.L."/>
            <person name="Kruys A."/>
            <person name="Hutchinson M.I."/>
            <person name="Powell A.J."/>
            <person name="Barry K."/>
            <person name="Miller A.N."/>
            <person name="Grigoriev I.V."/>
            <person name="Debuchy R."/>
            <person name="Gladieux P."/>
            <person name="Hiltunen Thoren M."/>
            <person name="Johannesson H."/>
        </authorList>
    </citation>
    <scope>NUCLEOTIDE SEQUENCE</scope>
    <source>
        <strain evidence="9">SMH4131-1</strain>
    </source>
</reference>
<evidence type="ECO:0000313" key="9">
    <source>
        <dbReference type="EMBL" id="KAK3334240.1"/>
    </source>
</evidence>
<feature type="domain" description="Putative ER transporter 6TM N-terminal" evidence="7">
    <location>
        <begin position="97"/>
        <end position="185"/>
    </location>
</feature>
<dbReference type="PANTHER" id="PTHR37994">
    <property type="entry name" value="ARAE_2_N DOMAIN-CONTAINING PROTEIN-RELATED"/>
    <property type="match status" value="1"/>
</dbReference>
<dbReference type="InterPro" id="IPR049453">
    <property type="entry name" value="Memb_transporter_dom"/>
</dbReference>
<comment type="subcellular location">
    <subcellularLocation>
        <location evidence="1">Membrane</location>
        <topology evidence="1">Multi-pass membrane protein</topology>
    </subcellularLocation>
</comment>
<feature type="transmembrane region" description="Helical" evidence="6">
    <location>
        <begin position="128"/>
        <end position="147"/>
    </location>
</feature>
<name>A0AAE0J0F2_9PEZI</name>
<dbReference type="InterPro" id="IPR018823">
    <property type="entry name" value="ArAE_2_N"/>
</dbReference>
<feature type="compositionally biased region" description="Low complexity" evidence="5">
    <location>
        <begin position="1160"/>
        <end position="1172"/>
    </location>
</feature>
<evidence type="ECO:0000256" key="1">
    <source>
        <dbReference type="ARBA" id="ARBA00004141"/>
    </source>
</evidence>
<feature type="compositionally biased region" description="Basic and acidic residues" evidence="5">
    <location>
        <begin position="1"/>
        <end position="12"/>
    </location>
</feature>
<feature type="transmembrane region" description="Helical" evidence="6">
    <location>
        <begin position="670"/>
        <end position="687"/>
    </location>
</feature>
<feature type="compositionally biased region" description="Basic and acidic residues" evidence="5">
    <location>
        <begin position="1183"/>
        <end position="1196"/>
    </location>
</feature>
<protein>
    <recommendedName>
        <fullName evidence="11">ER transporter 6TM N-terminal domain-containing protein</fullName>
    </recommendedName>
</protein>
<evidence type="ECO:0000259" key="7">
    <source>
        <dbReference type="Pfam" id="PF10337"/>
    </source>
</evidence>
<feature type="transmembrane region" description="Helical" evidence="6">
    <location>
        <begin position="770"/>
        <end position="787"/>
    </location>
</feature>
<dbReference type="EMBL" id="JAUEPO010000002">
    <property type="protein sequence ID" value="KAK3334240.1"/>
    <property type="molecule type" value="Genomic_DNA"/>
</dbReference>
<reference evidence="9" key="2">
    <citation type="submission" date="2023-06" db="EMBL/GenBank/DDBJ databases">
        <authorList>
            <consortium name="Lawrence Berkeley National Laboratory"/>
            <person name="Haridas S."/>
            <person name="Hensen N."/>
            <person name="Bonometti L."/>
            <person name="Westerberg I."/>
            <person name="Brannstrom I.O."/>
            <person name="Guillou S."/>
            <person name="Cros-Aarteil S."/>
            <person name="Calhoun S."/>
            <person name="Kuo A."/>
            <person name="Mondo S."/>
            <person name="Pangilinan J."/>
            <person name="Riley R."/>
            <person name="Labutti K."/>
            <person name="Andreopoulos B."/>
            <person name="Lipzen A."/>
            <person name="Chen C."/>
            <person name="Yanf M."/>
            <person name="Daum C."/>
            <person name="Ng V."/>
            <person name="Clum A."/>
            <person name="Steindorff A."/>
            <person name="Ohm R."/>
            <person name="Martin F."/>
            <person name="Silar P."/>
            <person name="Natvig D."/>
            <person name="Lalanne C."/>
            <person name="Gautier V."/>
            <person name="Ament-Velasquez S.L."/>
            <person name="Kruys A."/>
            <person name="Hutchinson M.I."/>
            <person name="Powell A.J."/>
            <person name="Barry K."/>
            <person name="Miller A.N."/>
            <person name="Grigoriev I.V."/>
            <person name="Debuchy R."/>
            <person name="Gladieux P."/>
            <person name="Thoren M.H."/>
            <person name="Johannesson H."/>
        </authorList>
    </citation>
    <scope>NUCLEOTIDE SEQUENCE</scope>
    <source>
        <strain evidence="9">SMH4131-1</strain>
    </source>
</reference>
<dbReference type="Pfam" id="PF10337">
    <property type="entry name" value="ArAE_2_N"/>
    <property type="match status" value="2"/>
</dbReference>
<feature type="transmembrane region" description="Helical" evidence="6">
    <location>
        <begin position="198"/>
        <end position="218"/>
    </location>
</feature>
<feature type="region of interest" description="Disordered" evidence="5">
    <location>
        <begin position="1151"/>
        <end position="1206"/>
    </location>
</feature>
<dbReference type="Pfam" id="PF13515">
    <property type="entry name" value="FUSC_2"/>
    <property type="match status" value="1"/>
</dbReference>
<evidence type="ECO:0000256" key="3">
    <source>
        <dbReference type="ARBA" id="ARBA00022989"/>
    </source>
</evidence>
<sequence>MAAEIGHDKVDPLDESSGPSSPGAENTKPEKNTTTEHDAGYSQDGPALPKGQNGANAAHGSDGDDNDDDDDDTDEDALPRTKSKKPGLLSRLAAKLELDVPTLITMFRGSLPPVIGVAMYQAAPVTEYFNTLGYLVPIISVIALAMLPRGKFLMNMVLNVLCVCFGSAISMLALWSAVQARIHTTPPGAPLTRVPTYNASQSAVCGVWLFANIWFCNVVRAKLPAFNIPVIIYSILVNISATFGPFMTTTAAAEAFIKQLTTTMLVALALAAGVNLFVFPISSRLVAFKEFGAALGLLRKTVALQRAYLISIESDDMFSMATRTGTGATAWPEHKPKLTKEAKAAKALEEAGAQLRELSGKLQGDIPFAKRDVAWGKLDANDISDLFTLVRNTYIPVLGMTTIIDIFKRVSERRGWNVDDDAPDELVAQKDHEKHVWNEVMRQMHEPFAILSEAIDQGLEHAGLLLELLPRPKKDKSPKAVDVEARGEEIKPGEPGFARVIDDKIEAFNFKRGELLKTWVEHGGLPTDGDEDGVEMPGYANSAERKEREQVQLYILLFMENLMQTSGEAVQELVAFADAKVEDGTMGKKRLIMPGFRRLRKWFLAILSNQDASTEQAPDLMETANNVAHFSDGYTHKRDPEHLPPATRWEHFGNGLRKISAFFGSEESAFGIRAACATMTVGIIAFLEPTQVFFMEQRLVWAMIIIAIGMTMTSGQSVFGFLCRIGGTVIAMVCSLVIWYIVNEHVPGVIVFLWLAIFIDYYFFIKFPRFIPAVMITIVTQVLIVGYELQVLRIGQAAAEATGQRWYPTYLLGPYRLACVAGGSAVAFFWTIFPSPLTDRTWLRRDLSATLYLLANYFSVINSTLQSTLDDTAGDPDVPNSPANQLLKIRRKIFGKVMMLMPSMSQHSAWQKWEPTIGGKYPREAYDEIILRSTRIMGYLTLMSYTLAHRPRPVQVPGDDDASENETKTPEIASTPEATLENDDRVWINALAQVLVTLNPAHHTILSTLTLLSNALLSGQSLPPFLPLPRPYEMTRRLMKLNQDPDAGSDSDLDEAPIKLVNSRTLLSESASASTRDLLAKSAADRPVGDILDPRNMEQPGYAEFAVMQVCTTLVSDDLAALVKAVSGLVGVVDFSFHVDHQKGGKDVVVGGGGEGLGGSASASSSETTLGGEAKRFTSRASMAERRGRREKERAARWGKGKGKID</sequence>
<feature type="compositionally biased region" description="Basic and acidic residues" evidence="5">
    <location>
        <begin position="27"/>
        <end position="39"/>
    </location>
</feature>
<gene>
    <name evidence="9" type="ORF">B0T19DRAFT_148639</name>
</gene>
<evidence type="ECO:0000313" key="10">
    <source>
        <dbReference type="Proteomes" id="UP001286456"/>
    </source>
</evidence>
<organism evidence="9 10">
    <name type="scientific">Cercophora scortea</name>
    <dbReference type="NCBI Taxonomy" id="314031"/>
    <lineage>
        <taxon>Eukaryota</taxon>
        <taxon>Fungi</taxon>
        <taxon>Dikarya</taxon>
        <taxon>Ascomycota</taxon>
        <taxon>Pezizomycotina</taxon>
        <taxon>Sordariomycetes</taxon>
        <taxon>Sordariomycetidae</taxon>
        <taxon>Sordariales</taxon>
        <taxon>Lasiosphaeriaceae</taxon>
        <taxon>Cercophora</taxon>
    </lineage>
</organism>
<feature type="transmembrane region" description="Helical" evidence="6">
    <location>
        <begin position="260"/>
        <end position="279"/>
    </location>
</feature>
<evidence type="ECO:0000256" key="5">
    <source>
        <dbReference type="SAM" id="MobiDB-lite"/>
    </source>
</evidence>
<feature type="transmembrane region" description="Helical" evidence="6">
    <location>
        <begin position="815"/>
        <end position="833"/>
    </location>
</feature>
<evidence type="ECO:0000256" key="4">
    <source>
        <dbReference type="ARBA" id="ARBA00023136"/>
    </source>
</evidence>
<accession>A0AAE0J0F2</accession>
<keyword evidence="4 6" id="KW-0472">Membrane</keyword>
<feature type="compositionally biased region" description="Acidic residues" evidence="5">
    <location>
        <begin position="63"/>
        <end position="76"/>
    </location>
</feature>
<keyword evidence="10" id="KW-1185">Reference proteome</keyword>
<feature type="compositionally biased region" description="Basic residues" evidence="5">
    <location>
        <begin position="1197"/>
        <end position="1206"/>
    </location>
</feature>
<comment type="caution">
    <text evidence="9">The sequence shown here is derived from an EMBL/GenBank/DDBJ whole genome shotgun (WGS) entry which is preliminary data.</text>
</comment>
<evidence type="ECO:0000256" key="2">
    <source>
        <dbReference type="ARBA" id="ARBA00022692"/>
    </source>
</evidence>
<feature type="transmembrane region" description="Helical" evidence="6">
    <location>
        <begin position="156"/>
        <end position="178"/>
    </location>
</feature>
<feature type="region of interest" description="Disordered" evidence="5">
    <location>
        <begin position="1"/>
        <end position="84"/>
    </location>
</feature>
<dbReference type="GO" id="GO:0016020">
    <property type="term" value="C:membrane"/>
    <property type="evidence" value="ECO:0007669"/>
    <property type="project" value="UniProtKB-SubCell"/>
</dbReference>
<proteinExistence type="predicted"/>